<dbReference type="RefSeq" id="WP_013325794.1">
    <property type="nucleotide sequence ID" value="NC_014504.1"/>
</dbReference>
<evidence type="ECO:0000313" key="2">
    <source>
        <dbReference type="Proteomes" id="UP000008206"/>
    </source>
</evidence>
<dbReference type="PANTHER" id="PTHR35586:SF1">
    <property type="entry name" value="SLL1691 PROTEIN"/>
    <property type="match status" value="1"/>
</dbReference>
<dbReference type="Proteomes" id="UP000008206">
    <property type="component" value="Plasmid Cy782205"/>
</dbReference>
<gene>
    <name evidence="1" type="ordered locus">Cyan7822_6661</name>
</gene>
<evidence type="ECO:0008006" key="3">
    <source>
        <dbReference type="Google" id="ProtNLM"/>
    </source>
</evidence>
<protein>
    <recommendedName>
        <fullName evidence="3">Cytosolic protein</fullName>
    </recommendedName>
</protein>
<name>E0UNZ2_GLOV7</name>
<dbReference type="EMBL" id="CP002203">
    <property type="protein sequence ID" value="ADN18672.1"/>
    <property type="molecule type" value="Genomic_DNA"/>
</dbReference>
<sequence>MTNPTTEFDTPWKDVLETYFEDFIAFFFPQAHSQIDWSKGFEFLDKELQQVVRDAELGLRLVDKLVKIYRLGGEQAWVLVHVEVQSQQETEFAERMFIYNYRIYDRYRRSVASFAVLGDESNTWRPNQFGYNLFGCDVSFSFPFVKLLDYHRSWSELESNRNPFATVVMAHLKALETKKDRRKRQEWKLILTRRLYEIGYNRQEIINLFQFIDWMMTLPSELEQEFQLQLSQYEEERKMPYITSVERMGIKKGILQKGREDVIEVLQIRFSNVPSPLVEMINQIEDASRLTTLHRQAITIGSLAEFQNFLEQLEAYKND</sequence>
<keyword evidence="2" id="KW-1185">Reference proteome</keyword>
<dbReference type="HOGENOM" id="CLU_071039_1_1_3"/>
<geneLocation type="plasmid" evidence="1 2">
    <name>Cy782205</name>
</geneLocation>
<evidence type="ECO:0000313" key="1">
    <source>
        <dbReference type="EMBL" id="ADN18672.1"/>
    </source>
</evidence>
<dbReference type="KEGG" id="cyj:Cyan7822_6661"/>
<keyword evidence="1" id="KW-0614">Plasmid</keyword>
<dbReference type="AlphaFoldDB" id="E0UNZ2"/>
<organism evidence="1 2">
    <name type="scientific">Gloeothece verrucosa (strain PCC 7822)</name>
    <name type="common">Cyanothece sp. (strain PCC 7822)</name>
    <dbReference type="NCBI Taxonomy" id="497965"/>
    <lineage>
        <taxon>Bacteria</taxon>
        <taxon>Bacillati</taxon>
        <taxon>Cyanobacteriota</taxon>
        <taxon>Cyanophyceae</taxon>
        <taxon>Oscillatoriophycideae</taxon>
        <taxon>Chroococcales</taxon>
        <taxon>Aphanothecaceae</taxon>
        <taxon>Gloeothece</taxon>
        <taxon>Gloeothece verrucosa</taxon>
    </lineage>
</organism>
<dbReference type="OrthoDB" id="569771at2"/>
<accession>E0UNZ2</accession>
<reference evidence="2" key="1">
    <citation type="journal article" date="2011" name="MBio">
        <title>Novel metabolic attributes of the genus Cyanothece, comprising a group of unicellular nitrogen-fixing Cyanobacteria.</title>
        <authorList>
            <person name="Bandyopadhyay A."/>
            <person name="Elvitigala T."/>
            <person name="Welsh E."/>
            <person name="Stockel J."/>
            <person name="Liberton M."/>
            <person name="Min H."/>
            <person name="Sherman L.A."/>
            <person name="Pakrasi H.B."/>
        </authorList>
    </citation>
    <scope>NUCLEOTIDE SEQUENCE [LARGE SCALE GENOMIC DNA]</scope>
    <source>
        <strain evidence="2">PCC 7822</strain>
        <plasmid evidence="2">Cy782205</plasmid>
    </source>
</reference>
<dbReference type="PANTHER" id="PTHR35586">
    <property type="entry name" value="SLL1691 PROTEIN"/>
    <property type="match status" value="1"/>
</dbReference>
<proteinExistence type="predicted"/>